<protein>
    <submittedName>
        <fullName evidence="4">Sulfatase-like hydrolase/transferase</fullName>
    </submittedName>
</protein>
<dbReference type="PANTHER" id="PTHR42693">
    <property type="entry name" value="ARYLSULFATASE FAMILY MEMBER"/>
    <property type="match status" value="1"/>
</dbReference>
<proteinExistence type="inferred from homology"/>
<dbReference type="Gene3D" id="3.40.720.10">
    <property type="entry name" value="Alkaline Phosphatase, subunit A"/>
    <property type="match status" value="1"/>
</dbReference>
<evidence type="ECO:0000256" key="1">
    <source>
        <dbReference type="ARBA" id="ARBA00008779"/>
    </source>
</evidence>
<dbReference type="Pfam" id="PF00884">
    <property type="entry name" value="Sulfatase"/>
    <property type="match status" value="1"/>
</dbReference>
<dbReference type="OrthoDB" id="145229at2157"/>
<dbReference type="GO" id="GO:0004065">
    <property type="term" value="F:arylsulfatase activity"/>
    <property type="evidence" value="ECO:0007669"/>
    <property type="project" value="TreeGrafter"/>
</dbReference>
<gene>
    <name evidence="4" type="ORF">HZS54_10720</name>
</gene>
<comment type="similarity">
    <text evidence="1">Belongs to the sulfatase family.</text>
</comment>
<dbReference type="InterPro" id="IPR050738">
    <property type="entry name" value="Sulfatase"/>
</dbReference>
<feature type="domain" description="Sulfatase N-terminal" evidence="3">
    <location>
        <begin position="9"/>
        <end position="114"/>
    </location>
</feature>
<dbReference type="EMBL" id="CP058909">
    <property type="protein sequence ID" value="QLH82057.1"/>
    <property type="molecule type" value="Genomic_DNA"/>
</dbReference>
<accession>A0A7D5P6H2</accession>
<dbReference type="PANTHER" id="PTHR42693:SF33">
    <property type="entry name" value="ARYLSULFATASE"/>
    <property type="match status" value="1"/>
</dbReference>
<dbReference type="InterPro" id="IPR000917">
    <property type="entry name" value="Sulfatase_N"/>
</dbReference>
<name>A0A7D5P6H2_9EURY</name>
<dbReference type="KEGG" id="hpel:HZS54_10720"/>
<organism evidence="4 5">
    <name type="scientific">Halosimplex pelagicum</name>
    <dbReference type="NCBI Taxonomy" id="869886"/>
    <lineage>
        <taxon>Archaea</taxon>
        <taxon>Methanobacteriati</taxon>
        <taxon>Methanobacteriota</taxon>
        <taxon>Stenosarchaea group</taxon>
        <taxon>Halobacteria</taxon>
        <taxon>Halobacteriales</taxon>
        <taxon>Haloarculaceae</taxon>
        <taxon>Halosimplex</taxon>
    </lineage>
</organism>
<dbReference type="Proteomes" id="UP000509346">
    <property type="component" value="Chromosome"/>
</dbReference>
<reference evidence="4 5" key="1">
    <citation type="submission" date="2020-07" db="EMBL/GenBank/DDBJ databases">
        <title>Halosimplex litoreum sp. nov. and Halosimplex rubrum sp. nov., isolated from different salt environments.</title>
        <authorList>
            <person name="Cui H."/>
        </authorList>
    </citation>
    <scope>NUCLEOTIDE SEQUENCE [LARGE SCALE GENOMIC DNA]</scope>
    <source>
        <strain evidence="4 5">R2</strain>
    </source>
</reference>
<dbReference type="GO" id="GO:0016740">
    <property type="term" value="F:transferase activity"/>
    <property type="evidence" value="ECO:0007669"/>
    <property type="project" value="UniProtKB-KW"/>
</dbReference>
<evidence type="ECO:0000256" key="2">
    <source>
        <dbReference type="SAM" id="MobiDB-lite"/>
    </source>
</evidence>
<dbReference type="InterPro" id="IPR017850">
    <property type="entry name" value="Alkaline_phosphatase_core_sf"/>
</dbReference>
<keyword evidence="4" id="KW-0808">Transferase</keyword>
<feature type="region of interest" description="Disordered" evidence="2">
    <location>
        <begin position="156"/>
        <end position="181"/>
    </location>
</feature>
<evidence type="ECO:0000313" key="4">
    <source>
        <dbReference type="EMBL" id="QLH82057.1"/>
    </source>
</evidence>
<evidence type="ECO:0000259" key="3">
    <source>
        <dbReference type="Pfam" id="PF00884"/>
    </source>
</evidence>
<dbReference type="AlphaFoldDB" id="A0A7D5P6H2"/>
<evidence type="ECO:0000313" key="5">
    <source>
        <dbReference type="Proteomes" id="UP000509346"/>
    </source>
</evidence>
<keyword evidence="4" id="KW-0378">Hydrolase</keyword>
<feature type="compositionally biased region" description="Basic residues" evidence="2">
    <location>
        <begin position="156"/>
        <end position="169"/>
    </location>
</feature>
<dbReference type="SUPFAM" id="SSF53649">
    <property type="entry name" value="Alkaline phosphatase-like"/>
    <property type="match status" value="1"/>
</dbReference>
<sequence length="229" mass="25155">MNSSPVERPNILFVLTDQQRLDWVGSGSDVPVRTPNLDRLADSGVHFENAVCPAPLCGPSRYCLASGMEYHNCSVDSNEDYPFDRPTYYARLRDDADYETIGVGDIDLHMDSPTWGLDGTASMAKMGFSVGGGDPGQAGDGCHLSQSPHRVRLLRRRQSGRRARRHRSGRGPTGEPIHGLSRGRAYSMTTSRTWKTGCSGTGPSVRFRPRGRCPCLRRPTSTTGSTVRR</sequence>
<keyword evidence="5" id="KW-1185">Reference proteome</keyword>